<evidence type="ECO:0000313" key="4">
    <source>
        <dbReference type="EMBL" id="MSN95915.1"/>
    </source>
</evidence>
<dbReference type="InterPro" id="IPR046357">
    <property type="entry name" value="PPIase_dom_sf"/>
</dbReference>
<dbReference type="PANTHER" id="PTHR47637:SF1">
    <property type="entry name" value="CHAPERONE SURA"/>
    <property type="match status" value="1"/>
</dbReference>
<feature type="signal peptide" evidence="2">
    <location>
        <begin position="1"/>
        <end position="18"/>
    </location>
</feature>
<accession>A0A6L5WIU1</accession>
<dbReference type="Gene3D" id="3.10.50.40">
    <property type="match status" value="1"/>
</dbReference>
<evidence type="ECO:0000256" key="2">
    <source>
        <dbReference type="SAM" id="SignalP"/>
    </source>
</evidence>
<proteinExistence type="predicted"/>
<comment type="caution">
    <text evidence="4">The sequence shown here is derived from an EMBL/GenBank/DDBJ whole genome shotgun (WGS) entry which is preliminary data.</text>
</comment>
<dbReference type="Gene3D" id="1.10.4030.10">
    <property type="entry name" value="Porin chaperone SurA, peptide-binding domain"/>
    <property type="match status" value="1"/>
</dbReference>
<dbReference type="GO" id="GO:0003755">
    <property type="term" value="F:peptidyl-prolyl cis-trans isomerase activity"/>
    <property type="evidence" value="ECO:0007669"/>
    <property type="project" value="InterPro"/>
</dbReference>
<keyword evidence="1 2" id="KW-0732">Signal</keyword>
<sequence>MKKKLIFLIMLCFGYTYADTVNWVVARVNNEPITNFEVYDLMKKTNKNQASAIEFLIDEKLQDADIKKLDIAVSPHEVTQRINHNLKNSNLTLDEFIKGLNKSGMDYNIFREELAKNLKKEKYLEMLFVKADQKITPKSIRAFYENNRHLFTSFDSIKVTRFVSNNPNSLENLRQGENKAKDIKSQKITIKKSDLNPQTLTFLSSLANGDFTPIIQFQPNLFETLKVEQKIGIKMLDFDEAKENAAMRLAEIQRKRVLSEHFEKLRAESVIEFLKAK</sequence>
<keyword evidence="4" id="KW-0413">Isomerase</keyword>
<feature type="domain" description="Cj1289-like C-terminal" evidence="3">
    <location>
        <begin position="138"/>
        <end position="230"/>
    </location>
</feature>
<reference evidence="4 5" key="2">
    <citation type="submission" date="2020-03" db="EMBL/GenBank/DDBJ databases">
        <title>Campylobacter portucalensis sp. nov., a new species of Campylobacter isolated from the reproductive tract of bulls.</title>
        <authorList>
            <person name="Silva M.F."/>
            <person name="Pereira G."/>
            <person name="Carneiro C."/>
            <person name="Hemphill A."/>
            <person name="Mateus L."/>
            <person name="Lopes-Da-Costa L."/>
            <person name="Silva E."/>
        </authorList>
    </citation>
    <scope>NUCLEOTIDE SEQUENCE [LARGE SCALE GENOMIC DNA]</scope>
    <source>
        <strain evidence="4 5">FMV-PI01</strain>
    </source>
</reference>
<dbReference type="InterPro" id="IPR055131">
    <property type="entry name" value="Cj1289-like_C"/>
</dbReference>
<name>A0A6L5WIU1_9BACT</name>
<reference evidence="4 5" key="1">
    <citation type="submission" date="2019-09" db="EMBL/GenBank/DDBJ databases">
        <authorList>
            <person name="Silva M."/>
            <person name="Pereira G."/>
            <person name="Lopes-Da-Costa L."/>
            <person name="Silva E."/>
        </authorList>
    </citation>
    <scope>NUCLEOTIDE SEQUENCE [LARGE SCALE GENOMIC DNA]</scope>
    <source>
        <strain evidence="4 5">FMV-PI01</strain>
    </source>
</reference>
<dbReference type="InterPro" id="IPR027304">
    <property type="entry name" value="Trigger_fact/SurA_dom_sf"/>
</dbReference>
<protein>
    <submittedName>
        <fullName evidence="4">Peptidyl-prolyl cis-trans isomerase</fullName>
    </submittedName>
</protein>
<evidence type="ECO:0000313" key="5">
    <source>
        <dbReference type="Proteomes" id="UP000476338"/>
    </source>
</evidence>
<dbReference type="AlphaFoldDB" id="A0A6L5WIU1"/>
<dbReference type="Proteomes" id="UP000476338">
    <property type="component" value="Unassembled WGS sequence"/>
</dbReference>
<evidence type="ECO:0000256" key="1">
    <source>
        <dbReference type="ARBA" id="ARBA00022729"/>
    </source>
</evidence>
<dbReference type="InterPro" id="IPR050280">
    <property type="entry name" value="OMP_Chaperone_SurA"/>
</dbReference>
<dbReference type="Pfam" id="PF22506">
    <property type="entry name" value="Cj1289-like_C"/>
    <property type="match status" value="1"/>
</dbReference>
<dbReference type="SUPFAM" id="SSF109998">
    <property type="entry name" value="Triger factor/SurA peptide-binding domain-like"/>
    <property type="match status" value="1"/>
</dbReference>
<keyword evidence="5" id="KW-1185">Reference proteome</keyword>
<dbReference type="RefSeq" id="WP_154570179.1">
    <property type="nucleotide sequence ID" value="NZ_VWSJ01000004.1"/>
</dbReference>
<dbReference type="EMBL" id="VWSJ01000004">
    <property type="protein sequence ID" value="MSN95915.1"/>
    <property type="molecule type" value="Genomic_DNA"/>
</dbReference>
<evidence type="ECO:0000259" key="3">
    <source>
        <dbReference type="Pfam" id="PF22506"/>
    </source>
</evidence>
<dbReference type="PANTHER" id="PTHR47637">
    <property type="entry name" value="CHAPERONE SURA"/>
    <property type="match status" value="1"/>
</dbReference>
<organism evidence="4 5">
    <name type="scientific">Campylobacter portucalensis</name>
    <dbReference type="NCBI Taxonomy" id="2608384"/>
    <lineage>
        <taxon>Bacteria</taxon>
        <taxon>Pseudomonadati</taxon>
        <taxon>Campylobacterota</taxon>
        <taxon>Epsilonproteobacteria</taxon>
        <taxon>Campylobacterales</taxon>
        <taxon>Campylobacteraceae</taxon>
        <taxon>Campylobacter</taxon>
    </lineage>
</organism>
<gene>
    <name evidence="4" type="ORF">F1B92_01685</name>
</gene>
<feature type="chain" id="PRO_5026673210" evidence="2">
    <location>
        <begin position="19"/>
        <end position="277"/>
    </location>
</feature>